<accession>A0A838CTK7</accession>
<evidence type="ECO:0000256" key="2">
    <source>
        <dbReference type="SAM" id="SignalP"/>
    </source>
</evidence>
<evidence type="ECO:0000313" key="5">
    <source>
        <dbReference type="Proteomes" id="UP000571017"/>
    </source>
</evidence>
<keyword evidence="1" id="KW-0472">Membrane</keyword>
<organism evidence="4 5">
    <name type="scientific">Halobacillus locisalis</name>
    <dbReference type="NCBI Taxonomy" id="220753"/>
    <lineage>
        <taxon>Bacteria</taxon>
        <taxon>Bacillati</taxon>
        <taxon>Bacillota</taxon>
        <taxon>Bacilli</taxon>
        <taxon>Bacillales</taxon>
        <taxon>Bacillaceae</taxon>
        <taxon>Halobacillus</taxon>
    </lineage>
</organism>
<evidence type="ECO:0000256" key="1">
    <source>
        <dbReference type="SAM" id="Phobius"/>
    </source>
</evidence>
<dbReference type="AlphaFoldDB" id="A0A838CTK7"/>
<dbReference type="Proteomes" id="UP000571017">
    <property type="component" value="Unassembled WGS sequence"/>
</dbReference>
<proteinExistence type="predicted"/>
<gene>
    <name evidence="4" type="ORF">H0266_10925</name>
</gene>
<sequence>MHRKGLALSILLLSLLLTACVEGDFKLEVNKDGSGEHTVTIGIEEKTVEQFGNRAEGMVDNATTQLEEQGYKVEPYEEGGYIGFRAMKSFEDIQEMDILPVSGDLSGAQAASAIGGSPIDMTTERGLFTNTYKVEAEVDLSNSGVLGGMQALVADQLDLTFTLDPPLSPKSHNADRVEGDVLQWDIQEAGTTNVMVEMSVPNVRNIAILVGVLAVVLGGIGFWLFRK</sequence>
<evidence type="ECO:0000259" key="3">
    <source>
        <dbReference type="Pfam" id="PF21946"/>
    </source>
</evidence>
<keyword evidence="1" id="KW-0812">Transmembrane</keyword>
<keyword evidence="5" id="KW-1185">Reference proteome</keyword>
<feature type="transmembrane region" description="Helical" evidence="1">
    <location>
        <begin position="206"/>
        <end position="225"/>
    </location>
</feature>
<name>A0A838CTK7_9BACI</name>
<comment type="caution">
    <text evidence="4">The sequence shown here is derived from an EMBL/GenBank/DDBJ whole genome shotgun (WGS) entry which is preliminary data.</text>
</comment>
<dbReference type="RefSeq" id="WP_181472423.1">
    <property type="nucleotide sequence ID" value="NZ_JACEFG010000002.1"/>
</dbReference>
<feature type="signal peptide" evidence="2">
    <location>
        <begin position="1"/>
        <end position="19"/>
    </location>
</feature>
<dbReference type="EMBL" id="JACEFG010000002">
    <property type="protein sequence ID" value="MBA2175407.1"/>
    <property type="molecule type" value="Genomic_DNA"/>
</dbReference>
<feature type="domain" description="LppM" evidence="3">
    <location>
        <begin position="24"/>
        <end position="194"/>
    </location>
</feature>
<protein>
    <recommendedName>
        <fullName evidence="3">LppM domain-containing protein</fullName>
    </recommendedName>
</protein>
<keyword evidence="2" id="KW-0732">Signal</keyword>
<dbReference type="Pfam" id="PF21946">
    <property type="entry name" value="LppM"/>
    <property type="match status" value="1"/>
</dbReference>
<reference evidence="4 5" key="1">
    <citation type="journal article" date="2004" name="Extremophiles">
        <title>Halobacillus locisalis sp. nov., a halophilic bacterium isolated from a marine solar saltern of the Yellow Sea in Korea.</title>
        <authorList>
            <person name="Yoon J.H."/>
            <person name="Kang K.H."/>
            <person name="Oh T.K."/>
            <person name="Park Y.H."/>
        </authorList>
    </citation>
    <scope>NUCLEOTIDE SEQUENCE [LARGE SCALE GENOMIC DNA]</scope>
    <source>
        <strain evidence="4 5">KCTC 3788</strain>
    </source>
</reference>
<keyword evidence="1" id="KW-1133">Transmembrane helix</keyword>
<feature type="chain" id="PRO_5039701479" description="LppM domain-containing protein" evidence="2">
    <location>
        <begin position="20"/>
        <end position="227"/>
    </location>
</feature>
<dbReference type="PROSITE" id="PS51257">
    <property type="entry name" value="PROKAR_LIPOPROTEIN"/>
    <property type="match status" value="1"/>
</dbReference>
<evidence type="ECO:0000313" key="4">
    <source>
        <dbReference type="EMBL" id="MBA2175407.1"/>
    </source>
</evidence>
<dbReference type="InterPro" id="IPR053807">
    <property type="entry name" value="LppM"/>
</dbReference>